<dbReference type="SUPFAM" id="SSF74650">
    <property type="entry name" value="Galactose mutarotase-like"/>
    <property type="match status" value="1"/>
</dbReference>
<dbReference type="KEGG" id="pmaw:MACH26_14850"/>
<dbReference type="InterPro" id="IPR014718">
    <property type="entry name" value="GH-type_carb-bd"/>
</dbReference>
<dbReference type="PANTHER" id="PTHR11122">
    <property type="entry name" value="APOSPORY-ASSOCIATED PROTEIN C-RELATED"/>
    <property type="match status" value="1"/>
</dbReference>
<dbReference type="InterPro" id="IPR011013">
    <property type="entry name" value="Gal_mutarotase_sf_dom"/>
</dbReference>
<organism evidence="6 7">
    <name type="scientific">Planctobacterium marinum</name>
    <dbReference type="NCBI Taxonomy" id="1631968"/>
    <lineage>
        <taxon>Bacteria</taxon>
        <taxon>Pseudomonadati</taxon>
        <taxon>Pseudomonadota</taxon>
        <taxon>Gammaproteobacteria</taxon>
        <taxon>Alteromonadales</taxon>
        <taxon>Alteromonadaceae</taxon>
        <taxon>Planctobacterium</taxon>
    </lineage>
</organism>
<proteinExistence type="inferred from homology"/>
<comment type="catalytic activity">
    <reaction evidence="1">
        <text>alpha-D-glucose 6-phosphate = beta-D-glucose 6-phosphate</text>
        <dbReference type="Rhea" id="RHEA:16249"/>
        <dbReference type="ChEBI" id="CHEBI:58225"/>
        <dbReference type="ChEBI" id="CHEBI:58247"/>
        <dbReference type="EC" id="5.1.3.15"/>
    </reaction>
</comment>
<dbReference type="Pfam" id="PF01263">
    <property type="entry name" value="Aldose_epim"/>
    <property type="match status" value="1"/>
</dbReference>
<name>A0AA48HIL1_9ALTE</name>
<dbReference type="Gene3D" id="2.70.98.10">
    <property type="match status" value="1"/>
</dbReference>
<dbReference type="EMBL" id="AP027272">
    <property type="protein sequence ID" value="BDX05964.1"/>
    <property type="molecule type" value="Genomic_DNA"/>
</dbReference>
<dbReference type="PANTHER" id="PTHR11122:SF13">
    <property type="entry name" value="GLUCOSE-6-PHOSPHATE 1-EPIMERASE"/>
    <property type="match status" value="1"/>
</dbReference>
<evidence type="ECO:0000256" key="5">
    <source>
        <dbReference type="PIRSR" id="PIRSR016020-1"/>
    </source>
</evidence>
<dbReference type="EC" id="5.1.3.15" evidence="4"/>
<gene>
    <name evidence="6" type="ORF">MACH26_14850</name>
</gene>
<dbReference type="GO" id="GO:0005975">
    <property type="term" value="P:carbohydrate metabolic process"/>
    <property type="evidence" value="ECO:0007669"/>
    <property type="project" value="InterPro"/>
</dbReference>
<reference evidence="6" key="1">
    <citation type="submission" date="2023-01" db="EMBL/GenBank/DDBJ databases">
        <title>Complete genome sequence of Planctobacterium marinum strain Dej080120_11.</title>
        <authorList>
            <person name="Ueki S."/>
            <person name="Maruyama F."/>
        </authorList>
    </citation>
    <scope>NUCLEOTIDE SEQUENCE</scope>
    <source>
        <strain evidence="6">Dej080120_11</strain>
    </source>
</reference>
<evidence type="ECO:0000256" key="4">
    <source>
        <dbReference type="PIRNR" id="PIRNR016020"/>
    </source>
</evidence>
<evidence type="ECO:0000256" key="3">
    <source>
        <dbReference type="ARBA" id="ARBA00023235"/>
    </source>
</evidence>
<dbReference type="RefSeq" id="WP_338291982.1">
    <property type="nucleotide sequence ID" value="NZ_AP027272.1"/>
</dbReference>
<protein>
    <recommendedName>
        <fullName evidence="4">Putative glucose-6-phosphate 1-epimerase</fullName>
        <ecNumber evidence="4">5.1.3.15</ecNumber>
    </recommendedName>
</protein>
<keyword evidence="7" id="KW-1185">Reference proteome</keyword>
<dbReference type="InterPro" id="IPR008183">
    <property type="entry name" value="Aldose_1/G6P_1-epimerase"/>
</dbReference>
<dbReference type="AlphaFoldDB" id="A0AA48HIL1"/>
<dbReference type="PIRSF" id="PIRSF016020">
    <property type="entry name" value="PHexose_mutarotase"/>
    <property type="match status" value="1"/>
</dbReference>
<evidence type="ECO:0000313" key="6">
    <source>
        <dbReference type="EMBL" id="BDX05964.1"/>
    </source>
</evidence>
<keyword evidence="3 4" id="KW-0413">Isomerase</keyword>
<accession>A0AA48HIL1</accession>
<evidence type="ECO:0000256" key="1">
    <source>
        <dbReference type="ARBA" id="ARBA00001096"/>
    </source>
</evidence>
<dbReference type="Proteomes" id="UP001333710">
    <property type="component" value="Chromosome"/>
</dbReference>
<dbReference type="CDD" id="cd09020">
    <property type="entry name" value="D-hex-6-P-epi_like"/>
    <property type="match status" value="1"/>
</dbReference>
<dbReference type="GO" id="GO:0030246">
    <property type="term" value="F:carbohydrate binding"/>
    <property type="evidence" value="ECO:0007669"/>
    <property type="project" value="UniProtKB-UniRule"/>
</dbReference>
<sequence>MQNTSKHCQITNQSNNVIVSIDNPWATASISLFGAHVYSFIPKQDARERLWMSPMASLEGDTAIRGGTPICWPWFSNQFPEGQTGLPAHGYARSSLWSLDQISDNQNNETELLFKLESNGLPGFPYKAKLSFKVIIGQHLTMSLTTSNIDNKSFKITAALHTYFKIENLDNTQLTGISGTYRDKTRNFDNFEAPAVYVFEGETDRIHETRASDVTIVEPDAETFIKTDGHDSLVVWNPGAKLVTSIANIPNAEFKQFVCVEAAITTPLTIAPGNSHTLTQLVF</sequence>
<comment type="similarity">
    <text evidence="2 4">Belongs to the glucose-6-phosphate 1-epimerase family.</text>
</comment>
<evidence type="ECO:0000313" key="7">
    <source>
        <dbReference type="Proteomes" id="UP001333710"/>
    </source>
</evidence>
<dbReference type="GO" id="GO:0047938">
    <property type="term" value="F:glucose-6-phosphate 1-epimerase activity"/>
    <property type="evidence" value="ECO:0007669"/>
    <property type="project" value="UniProtKB-UniRule"/>
</dbReference>
<feature type="active site" evidence="5">
    <location>
        <position position="261"/>
    </location>
</feature>
<dbReference type="InterPro" id="IPR025532">
    <property type="entry name" value="G6P_1-epimerase"/>
</dbReference>
<feature type="active site" evidence="5">
    <location>
        <position position="161"/>
    </location>
</feature>
<evidence type="ECO:0000256" key="2">
    <source>
        <dbReference type="ARBA" id="ARBA00005866"/>
    </source>
</evidence>